<comment type="cofactor">
    <cofactor evidence="1">
        <name>Mn(2+)</name>
        <dbReference type="ChEBI" id="CHEBI:29035"/>
    </cofactor>
</comment>
<dbReference type="GO" id="GO:0006281">
    <property type="term" value="P:DNA repair"/>
    <property type="evidence" value="ECO:0007669"/>
    <property type="project" value="UniProtKB-KW"/>
</dbReference>
<evidence type="ECO:0000256" key="18">
    <source>
        <dbReference type="ARBA" id="ARBA00023268"/>
    </source>
</evidence>
<evidence type="ECO:0000256" key="21">
    <source>
        <dbReference type="SAM" id="MobiDB-lite"/>
    </source>
</evidence>
<feature type="compositionally biased region" description="Basic residues" evidence="21">
    <location>
        <begin position="205"/>
        <end position="217"/>
    </location>
</feature>
<dbReference type="OrthoDB" id="9802472at2"/>
<dbReference type="CDD" id="cd07971">
    <property type="entry name" value="OBF_DNA_ligase_LigD"/>
    <property type="match status" value="1"/>
</dbReference>
<evidence type="ECO:0000256" key="11">
    <source>
        <dbReference type="ARBA" id="ARBA00022839"/>
    </source>
</evidence>
<dbReference type="Pfam" id="PF21686">
    <property type="entry name" value="LigD_Prim-Pol"/>
    <property type="match status" value="1"/>
</dbReference>
<dbReference type="NCBIfam" id="TIGR02777">
    <property type="entry name" value="LigD_PE_dom"/>
    <property type="match status" value="1"/>
</dbReference>
<evidence type="ECO:0000259" key="22">
    <source>
        <dbReference type="PROSITE" id="PS50160"/>
    </source>
</evidence>
<evidence type="ECO:0000256" key="14">
    <source>
        <dbReference type="ARBA" id="ARBA00023125"/>
    </source>
</evidence>
<comment type="caution">
    <text evidence="23">The sequence shown here is derived from an EMBL/GenBank/DDBJ whole genome shotgun (WGS) entry which is preliminary data.</text>
</comment>
<dbReference type="PANTHER" id="PTHR42705">
    <property type="entry name" value="BIFUNCTIONAL NON-HOMOLOGOUS END JOINING PROTEIN LIGD"/>
    <property type="match status" value="1"/>
</dbReference>
<dbReference type="NCBIfam" id="TIGR02778">
    <property type="entry name" value="ligD_pol"/>
    <property type="match status" value="1"/>
</dbReference>
<evidence type="ECO:0000256" key="7">
    <source>
        <dbReference type="ARBA" id="ARBA00022723"/>
    </source>
</evidence>
<dbReference type="EC" id="6.5.1.1" evidence="2"/>
<keyword evidence="16" id="KW-0234">DNA repair</keyword>
<reference evidence="24" key="1">
    <citation type="journal article" date="2013" name="Genome Announc.">
        <title>Draft Genome Sequence of the Dimorphic Prosthecate Bacterium Brevundimonas abyssalis TAR-001T.</title>
        <authorList>
            <person name="Tsubouchi T."/>
            <person name="Nishi S."/>
            <person name="Usui K."/>
            <person name="Shimane Y."/>
            <person name="Takaki Y."/>
            <person name="Maruyama T."/>
            <person name="Hatada Y."/>
        </authorList>
    </citation>
    <scope>NUCLEOTIDE SEQUENCE [LARGE SCALE GENOMIC DNA]</scope>
    <source>
        <strain evidence="24">TAR-001</strain>
    </source>
</reference>
<evidence type="ECO:0000256" key="8">
    <source>
        <dbReference type="ARBA" id="ARBA00022741"/>
    </source>
</evidence>
<feature type="region of interest" description="Disordered" evidence="21">
    <location>
        <begin position="195"/>
        <end position="226"/>
    </location>
</feature>
<name>A0A8E0TSE6_9CAUL</name>
<evidence type="ECO:0000256" key="19">
    <source>
        <dbReference type="ARBA" id="ARBA00029943"/>
    </source>
</evidence>
<keyword evidence="14" id="KW-0238">DNA-binding</keyword>
<evidence type="ECO:0000256" key="10">
    <source>
        <dbReference type="ARBA" id="ARBA00022801"/>
    </source>
</evidence>
<dbReference type="InterPro" id="IPR014146">
    <property type="entry name" value="LigD_ligase_dom"/>
</dbReference>
<dbReference type="SUPFAM" id="SSF50249">
    <property type="entry name" value="Nucleic acid-binding proteins"/>
    <property type="match status" value="1"/>
</dbReference>
<keyword evidence="4" id="KW-0808">Transferase</keyword>
<keyword evidence="9" id="KW-0227">DNA damage</keyword>
<gene>
    <name evidence="23" type="ORF">MBEBAB_2858</name>
</gene>
<evidence type="ECO:0000256" key="6">
    <source>
        <dbReference type="ARBA" id="ARBA00022722"/>
    </source>
</evidence>
<dbReference type="InterPro" id="IPR012340">
    <property type="entry name" value="NA-bd_OB-fold"/>
</dbReference>
<dbReference type="PROSITE" id="PS50160">
    <property type="entry name" value="DNA_LIGASE_A3"/>
    <property type="match status" value="1"/>
</dbReference>
<dbReference type="NCBIfam" id="TIGR02779">
    <property type="entry name" value="NHEJ_ligase_lig"/>
    <property type="match status" value="1"/>
</dbReference>
<keyword evidence="10" id="KW-0378">Hydrolase</keyword>
<keyword evidence="8" id="KW-0547">Nucleotide-binding</keyword>
<accession>A0A8E0TSE6</accession>
<dbReference type="GO" id="GO:0046872">
    <property type="term" value="F:metal ion binding"/>
    <property type="evidence" value="ECO:0007669"/>
    <property type="project" value="UniProtKB-KW"/>
</dbReference>
<keyword evidence="15" id="KW-0233">DNA recombination</keyword>
<keyword evidence="17" id="KW-0464">Manganese</keyword>
<dbReference type="Proteomes" id="UP000016569">
    <property type="component" value="Unassembled WGS sequence"/>
</dbReference>
<dbReference type="InterPro" id="IPR012309">
    <property type="entry name" value="DNA_ligase_ATP-dep_C"/>
</dbReference>
<dbReference type="InterPro" id="IPR014143">
    <property type="entry name" value="NHEJ_ligase_prk"/>
</dbReference>
<evidence type="ECO:0000256" key="9">
    <source>
        <dbReference type="ARBA" id="ARBA00022763"/>
    </source>
</evidence>
<evidence type="ECO:0000256" key="15">
    <source>
        <dbReference type="ARBA" id="ARBA00023172"/>
    </source>
</evidence>
<sequence length="843" mass="91398">MARGELKTYQAKRNFGATPEPKGRKTARSKAGLRYLIQRHAATRLHYDFRIEHDGVLKSWAVTKAPSRDPSVKRLAVEVEDHPMDYGGFEGTIPEGNYGAGTVQMWDEGVWTPQDEDLDAAFDKGVVKLVLEGERLKGGWALIRLKSDRGRPTKRNNWLLIKEKDEYAVDGEGDALAEIDASVTTGRSLAEIAGGDSEWTSSKPTGRKAPAKPKVSKARTSTGKGPPSFTPIQLCKVVDNPPGGSGWAHEIKFDGYRIQVAVGGGKAKLYTRSGLDWSAKFPALAKQAAGWPDGVIDGELCALDDDHMPDFSALQAAISEERTDDLIYFAFDLMFEGAEDLRDLPLAKRKARLQAYVDRAGKAGPGLRFVEHFATTGQAVLDSACRMDLEGVISKTLDAPYRAGRQASWVKSKCRGRDEVIIGGWSSEKGTRFRSLLVGVKEGKGLRYLGRVGTGYSEALTKVLVPALKAAASDDSPFAGKTPPKGGREIHWVKPMLVAEIEHGGLTENGTLRHAAYKGLREDKAPSDVTDAPQAPAKTVSPKGKVVVAGVTISSPDKPLWPAHDGEAAITKADLARYMEMAAERILPHVADRPTSIIRAPDGIEGETFFQRHAMRGSSPRLKLIDVKQRTPYLAASDVGGLVAIAQSGGIELHPWGCKPGDPETPEQLTFDLDPDEGLDFEDVIAAAKDMKATLEALGLNPFVKTTGGKGLHVVTPIKADGRSRVEWDQAKAFAKAVCEQVRDAAPDRYTTTLSKKARGGKIFLDYLRNGRMATAAAPWSARARPGATIAFPLSWGQVRKGLDPKAYTLRTAPALLKKPDPWKDFRKGEVSLRPILKKVGVG</sequence>
<evidence type="ECO:0000256" key="4">
    <source>
        <dbReference type="ARBA" id="ARBA00022679"/>
    </source>
</evidence>
<dbReference type="InterPro" id="IPR014145">
    <property type="entry name" value="LigD_pol_dom"/>
</dbReference>
<dbReference type="CDD" id="cd07906">
    <property type="entry name" value="Adenylation_DNA_ligase_LigD_LigC"/>
    <property type="match status" value="1"/>
</dbReference>
<keyword evidence="6" id="KW-0540">Nuclease</keyword>
<dbReference type="Gene3D" id="3.30.1490.70">
    <property type="match status" value="1"/>
</dbReference>
<dbReference type="InterPro" id="IPR012310">
    <property type="entry name" value="DNA_ligase_ATP-dep_cent"/>
</dbReference>
<dbReference type="Gene3D" id="2.40.50.140">
    <property type="entry name" value="Nucleic acid-binding proteins"/>
    <property type="match status" value="1"/>
</dbReference>
<dbReference type="Gene3D" id="3.30.470.30">
    <property type="entry name" value="DNA ligase/mRNA capping enzyme"/>
    <property type="match status" value="1"/>
</dbReference>
<keyword evidence="24" id="KW-1185">Reference proteome</keyword>
<protein>
    <recommendedName>
        <fullName evidence="2">DNA ligase (ATP)</fullName>
        <ecNumber evidence="2">6.5.1.1</ecNumber>
    </recommendedName>
    <alternativeName>
        <fullName evidence="19">NHEJ DNA polymerase</fullName>
    </alternativeName>
</protein>
<feature type="domain" description="ATP-dependent DNA ligase family profile" evidence="22">
    <location>
        <begin position="319"/>
        <end position="447"/>
    </location>
</feature>
<evidence type="ECO:0000313" key="23">
    <source>
        <dbReference type="EMBL" id="GAD60608.1"/>
    </source>
</evidence>
<evidence type="ECO:0000256" key="17">
    <source>
        <dbReference type="ARBA" id="ARBA00023211"/>
    </source>
</evidence>
<dbReference type="Pfam" id="PF13298">
    <property type="entry name" value="LigD_N"/>
    <property type="match status" value="1"/>
</dbReference>
<keyword evidence="7" id="KW-0479">Metal-binding</keyword>
<keyword evidence="5" id="KW-0548">Nucleotidyltransferase</keyword>
<dbReference type="NCBIfam" id="NF004628">
    <property type="entry name" value="PRK05972.1"/>
    <property type="match status" value="1"/>
</dbReference>
<dbReference type="RefSeq" id="WP_021698702.1">
    <property type="nucleotide sequence ID" value="NZ_BATC01000093.1"/>
</dbReference>
<dbReference type="PANTHER" id="PTHR42705:SF2">
    <property type="entry name" value="BIFUNCTIONAL NON-HOMOLOGOUS END JOINING PROTEIN LIGD"/>
    <property type="match status" value="1"/>
</dbReference>
<evidence type="ECO:0000313" key="24">
    <source>
        <dbReference type="Proteomes" id="UP000016569"/>
    </source>
</evidence>
<dbReference type="EMBL" id="BATC01000093">
    <property type="protein sequence ID" value="GAD60608.1"/>
    <property type="molecule type" value="Genomic_DNA"/>
</dbReference>
<dbReference type="InterPro" id="IPR014144">
    <property type="entry name" value="LigD_PE_domain"/>
</dbReference>
<evidence type="ECO:0000256" key="1">
    <source>
        <dbReference type="ARBA" id="ARBA00001936"/>
    </source>
</evidence>
<comment type="catalytic activity">
    <reaction evidence="20">
        <text>ATP + (deoxyribonucleotide)n-3'-hydroxyl + 5'-phospho-(deoxyribonucleotide)m = (deoxyribonucleotide)n+m + AMP + diphosphate.</text>
        <dbReference type="EC" id="6.5.1.1"/>
    </reaction>
</comment>
<dbReference type="GO" id="GO:0003677">
    <property type="term" value="F:DNA binding"/>
    <property type="evidence" value="ECO:0007669"/>
    <property type="project" value="UniProtKB-KW"/>
</dbReference>
<dbReference type="Pfam" id="PF01068">
    <property type="entry name" value="DNA_ligase_A_M"/>
    <property type="match status" value="1"/>
</dbReference>
<dbReference type="GO" id="GO:0003887">
    <property type="term" value="F:DNA-directed DNA polymerase activity"/>
    <property type="evidence" value="ECO:0007669"/>
    <property type="project" value="UniProtKB-KW"/>
</dbReference>
<evidence type="ECO:0000256" key="5">
    <source>
        <dbReference type="ARBA" id="ARBA00022695"/>
    </source>
</evidence>
<dbReference type="Pfam" id="PF04679">
    <property type="entry name" value="DNA_ligase_A_C"/>
    <property type="match status" value="1"/>
</dbReference>
<dbReference type="AlphaFoldDB" id="A0A8E0TSE6"/>
<evidence type="ECO:0000256" key="16">
    <source>
        <dbReference type="ARBA" id="ARBA00023204"/>
    </source>
</evidence>
<dbReference type="Gene3D" id="3.90.920.10">
    <property type="entry name" value="DNA primase, PRIM domain"/>
    <property type="match status" value="1"/>
</dbReference>
<evidence type="ECO:0000256" key="13">
    <source>
        <dbReference type="ARBA" id="ARBA00022932"/>
    </source>
</evidence>
<keyword evidence="18" id="KW-0511">Multifunctional enzyme</keyword>
<evidence type="ECO:0000256" key="12">
    <source>
        <dbReference type="ARBA" id="ARBA00022840"/>
    </source>
</evidence>
<evidence type="ECO:0000256" key="20">
    <source>
        <dbReference type="ARBA" id="ARBA00034003"/>
    </source>
</evidence>
<organism evidence="23 24">
    <name type="scientific">Brevundimonas abyssalis TAR-001</name>
    <dbReference type="NCBI Taxonomy" id="1391729"/>
    <lineage>
        <taxon>Bacteria</taxon>
        <taxon>Pseudomonadati</taxon>
        <taxon>Pseudomonadota</taxon>
        <taxon>Alphaproteobacteria</taxon>
        <taxon>Caulobacterales</taxon>
        <taxon>Caulobacteraceae</taxon>
        <taxon>Brevundimonas</taxon>
    </lineage>
</organism>
<dbReference type="GO" id="GO:0005524">
    <property type="term" value="F:ATP binding"/>
    <property type="evidence" value="ECO:0007669"/>
    <property type="project" value="UniProtKB-KW"/>
</dbReference>
<dbReference type="GO" id="GO:0006310">
    <property type="term" value="P:DNA recombination"/>
    <property type="evidence" value="ECO:0007669"/>
    <property type="project" value="UniProtKB-KW"/>
</dbReference>
<proteinExistence type="predicted"/>
<evidence type="ECO:0000256" key="2">
    <source>
        <dbReference type="ARBA" id="ARBA00012727"/>
    </source>
</evidence>
<keyword evidence="12" id="KW-0067">ATP-binding</keyword>
<evidence type="ECO:0000256" key="3">
    <source>
        <dbReference type="ARBA" id="ARBA00022598"/>
    </source>
</evidence>
<dbReference type="InterPro" id="IPR052171">
    <property type="entry name" value="NHEJ_LigD"/>
</dbReference>
<keyword evidence="11" id="KW-0269">Exonuclease</keyword>
<keyword evidence="3 23" id="KW-0436">Ligase</keyword>
<dbReference type="NCBIfam" id="TIGR02776">
    <property type="entry name" value="NHEJ_ligase_prk"/>
    <property type="match status" value="1"/>
</dbReference>
<dbReference type="SUPFAM" id="SSF56091">
    <property type="entry name" value="DNA ligase/mRNA capping enzyme, catalytic domain"/>
    <property type="match status" value="1"/>
</dbReference>
<keyword evidence="13" id="KW-0239">DNA-directed DNA polymerase</keyword>
<dbReference type="GO" id="GO:0003910">
    <property type="term" value="F:DNA ligase (ATP) activity"/>
    <property type="evidence" value="ECO:0007669"/>
    <property type="project" value="UniProtKB-EC"/>
</dbReference>
<dbReference type="GO" id="GO:0004527">
    <property type="term" value="F:exonuclease activity"/>
    <property type="evidence" value="ECO:0007669"/>
    <property type="project" value="UniProtKB-KW"/>
</dbReference>